<feature type="transmembrane region" description="Helical" evidence="1">
    <location>
        <begin position="16"/>
        <end position="35"/>
    </location>
</feature>
<comment type="caution">
    <text evidence="2">The sequence shown here is derived from an EMBL/GenBank/DDBJ whole genome shotgun (WGS) entry which is preliminary data.</text>
</comment>
<evidence type="ECO:0000313" key="2">
    <source>
        <dbReference type="EMBL" id="MPC36315.1"/>
    </source>
</evidence>
<proteinExistence type="predicted"/>
<evidence type="ECO:0000313" key="3">
    <source>
        <dbReference type="Proteomes" id="UP000324222"/>
    </source>
</evidence>
<protein>
    <submittedName>
        <fullName evidence="2">Uncharacterized protein</fullName>
    </submittedName>
</protein>
<organism evidence="2 3">
    <name type="scientific">Portunus trituberculatus</name>
    <name type="common">Swimming crab</name>
    <name type="synonym">Neptunus trituberculatus</name>
    <dbReference type="NCBI Taxonomy" id="210409"/>
    <lineage>
        <taxon>Eukaryota</taxon>
        <taxon>Metazoa</taxon>
        <taxon>Ecdysozoa</taxon>
        <taxon>Arthropoda</taxon>
        <taxon>Crustacea</taxon>
        <taxon>Multicrustacea</taxon>
        <taxon>Malacostraca</taxon>
        <taxon>Eumalacostraca</taxon>
        <taxon>Eucarida</taxon>
        <taxon>Decapoda</taxon>
        <taxon>Pleocyemata</taxon>
        <taxon>Brachyura</taxon>
        <taxon>Eubrachyura</taxon>
        <taxon>Portunoidea</taxon>
        <taxon>Portunidae</taxon>
        <taxon>Portuninae</taxon>
        <taxon>Portunus</taxon>
    </lineage>
</organism>
<gene>
    <name evidence="2" type="ORF">E2C01_029769</name>
</gene>
<accession>A0A5B7ESC8</accession>
<keyword evidence="3" id="KW-1185">Reference proteome</keyword>
<reference evidence="2 3" key="1">
    <citation type="submission" date="2019-05" db="EMBL/GenBank/DDBJ databases">
        <title>Another draft genome of Portunus trituberculatus and its Hox gene families provides insights of decapod evolution.</title>
        <authorList>
            <person name="Jeong J.-H."/>
            <person name="Song I."/>
            <person name="Kim S."/>
            <person name="Choi T."/>
            <person name="Kim D."/>
            <person name="Ryu S."/>
            <person name="Kim W."/>
        </authorList>
    </citation>
    <scope>NUCLEOTIDE SEQUENCE [LARGE SCALE GENOMIC DNA]</scope>
    <source>
        <tissue evidence="2">Muscle</tissue>
    </source>
</reference>
<dbReference type="AlphaFoldDB" id="A0A5B7ESC8"/>
<dbReference type="EMBL" id="VSRR010003483">
    <property type="protein sequence ID" value="MPC36315.1"/>
    <property type="molecule type" value="Genomic_DNA"/>
</dbReference>
<keyword evidence="1" id="KW-1133">Transmembrane helix</keyword>
<name>A0A5B7ESC8_PORTR</name>
<keyword evidence="1" id="KW-0812">Transmembrane</keyword>
<evidence type="ECO:0000256" key="1">
    <source>
        <dbReference type="SAM" id="Phobius"/>
    </source>
</evidence>
<dbReference type="Proteomes" id="UP000324222">
    <property type="component" value="Unassembled WGS sequence"/>
</dbReference>
<keyword evidence="1" id="KW-0472">Membrane</keyword>
<sequence>MHANIFLIHLSLRRPVIAVVVVVVVEMVVVMMMSGKQDVYERKVRHSALYHSVGRPRTPRRPVHLSLPSLTFLTPSAW</sequence>